<accession>A0A4R2NR18</accession>
<dbReference type="Pfam" id="PF07715">
    <property type="entry name" value="Plug"/>
    <property type="match status" value="1"/>
</dbReference>
<comment type="subcellular location">
    <subcellularLocation>
        <location evidence="1">Cell outer membrane</location>
        <topology evidence="1">Multi-pass membrane protein</topology>
    </subcellularLocation>
</comment>
<gene>
    <name evidence="10" type="ORF">EV195_10719</name>
</gene>
<name>A0A4R2NR18_9FLAO</name>
<dbReference type="InterPro" id="IPR037066">
    <property type="entry name" value="Plug_dom_sf"/>
</dbReference>
<keyword evidence="4" id="KW-0812">Transmembrane</keyword>
<keyword evidence="11" id="KW-1185">Reference proteome</keyword>
<dbReference type="EMBL" id="SLXM01000007">
    <property type="protein sequence ID" value="TCP23854.1"/>
    <property type="molecule type" value="Genomic_DNA"/>
</dbReference>
<evidence type="ECO:0000256" key="4">
    <source>
        <dbReference type="ARBA" id="ARBA00022692"/>
    </source>
</evidence>
<sequence length="951" mass="105755">MVRKVLLLLFCAVNFTLLAQNKLSGLVFDEYLEPFPGATITSSEGTSVISNIDGEFTINVKKFPVTLNVTSVGFQSEIVEVTSMSDDLNVILKEAFVLDQVVISASRTPERVMESPVTIERIDGKYIKRTASPNFYESLSNLKGINILGNSFSIKIITSNRGFGNTLNNRFVQLVDGVDQAVPIFDYSLGNIIGLNELDVKNVEILPGAASALYGANAFNGILLMTSKNPFDDHGVSTYFKSGVTTQEDRGAYAFYDVGARMAYKFSEHFAAKANIVYTKGEEWHARDYRNTSGQGGRIISGTSHADDVGYDGVNIYGDEIGFNLRDIIRSLENRGQLLPNGQPIPAGSWLNVDNVNVSRVGYREENLLDLDTKTLNFSTDLHFRPWGKNSAEIILGSKLSLSDNLIHASNRYSQRQGFMEQYKLEVKGKNYFVRGYYTENDAGNTMDGRLAGIFIANEWKDHATYFGEYGVAYLASIFTGATNDQAHAFARQVSESGRLEPGTPEYIASLNRAKNTPISEGGAKLIDQTGYYHADANWNLSDYFDFANIQVGGSFRSYALDSQGQVYTDDDGVLRHRLYGVYAQVQKKFKDDRLKLTATARFDKARNFEGKFSPRATLSYAVGERRDHNFRIGFQTAFRNPTSQDQYLGLQLGDRVFLGTVEENLTREVTVTPYRSNPAILATLTGENAFNNSFTAESVDAFLADVRLGNTPDVSLLEKAELETIRPETVQSFELGYRGAVDLAGKLFEFDLVGYYNFHEDFLTTKEVFAPFYGDVNNPSTPDSTPGTEAGTAVVRNDMLRYVLRTNTNSKIDTYGFAAGFSTKILGGFDFGGSYTFSDFKVDADNIDFRPSFNTPKHQVKLQLGHERLFKNFGFGVNARWQDEFLYQSRFIEALVEDRLVLDAQLSLGFPKLKSQIKVGGTNLTGENYTTVPGAGIIGSQYYISWTINN</sequence>
<keyword evidence="7" id="KW-0998">Cell outer membrane</keyword>
<dbReference type="GO" id="GO:0004180">
    <property type="term" value="F:carboxypeptidase activity"/>
    <property type="evidence" value="ECO:0007669"/>
    <property type="project" value="UniProtKB-KW"/>
</dbReference>
<evidence type="ECO:0000313" key="10">
    <source>
        <dbReference type="EMBL" id="TCP23854.1"/>
    </source>
</evidence>
<keyword evidence="10" id="KW-0378">Hydrolase</keyword>
<keyword evidence="10" id="KW-0645">Protease</keyword>
<dbReference type="Pfam" id="PF13715">
    <property type="entry name" value="CarbopepD_reg_2"/>
    <property type="match status" value="1"/>
</dbReference>
<dbReference type="GO" id="GO:0044718">
    <property type="term" value="P:siderophore transmembrane transport"/>
    <property type="evidence" value="ECO:0007669"/>
    <property type="project" value="TreeGrafter"/>
</dbReference>
<evidence type="ECO:0000256" key="7">
    <source>
        <dbReference type="ARBA" id="ARBA00023237"/>
    </source>
</evidence>
<dbReference type="InterPro" id="IPR039426">
    <property type="entry name" value="TonB-dep_rcpt-like"/>
</dbReference>
<evidence type="ECO:0000256" key="6">
    <source>
        <dbReference type="ARBA" id="ARBA00023136"/>
    </source>
</evidence>
<dbReference type="Gene3D" id="2.40.170.20">
    <property type="entry name" value="TonB-dependent receptor, beta-barrel domain"/>
    <property type="match status" value="1"/>
</dbReference>
<dbReference type="InterPro" id="IPR008969">
    <property type="entry name" value="CarboxyPept-like_regulatory"/>
</dbReference>
<organism evidence="10 11">
    <name type="scientific">Tenacibaculum skagerrakense</name>
    <dbReference type="NCBI Taxonomy" id="186571"/>
    <lineage>
        <taxon>Bacteria</taxon>
        <taxon>Pseudomonadati</taxon>
        <taxon>Bacteroidota</taxon>
        <taxon>Flavobacteriia</taxon>
        <taxon>Flavobacteriales</taxon>
        <taxon>Flavobacteriaceae</taxon>
        <taxon>Tenacibaculum</taxon>
    </lineage>
</organism>
<evidence type="ECO:0000256" key="8">
    <source>
        <dbReference type="SAM" id="SignalP"/>
    </source>
</evidence>
<dbReference type="InterPro" id="IPR036942">
    <property type="entry name" value="Beta-barrel_TonB_sf"/>
</dbReference>
<evidence type="ECO:0000256" key="1">
    <source>
        <dbReference type="ARBA" id="ARBA00004571"/>
    </source>
</evidence>
<keyword evidence="10" id="KW-0121">Carboxypeptidase</keyword>
<proteinExistence type="predicted"/>
<keyword evidence="3" id="KW-1134">Transmembrane beta strand</keyword>
<dbReference type="InterPro" id="IPR012910">
    <property type="entry name" value="Plug_dom"/>
</dbReference>
<keyword evidence="2" id="KW-0813">Transport</keyword>
<evidence type="ECO:0000259" key="9">
    <source>
        <dbReference type="Pfam" id="PF07715"/>
    </source>
</evidence>
<evidence type="ECO:0000256" key="5">
    <source>
        <dbReference type="ARBA" id="ARBA00022729"/>
    </source>
</evidence>
<evidence type="ECO:0000256" key="3">
    <source>
        <dbReference type="ARBA" id="ARBA00022452"/>
    </source>
</evidence>
<feature type="domain" description="TonB-dependent receptor plug" evidence="9">
    <location>
        <begin position="112"/>
        <end position="222"/>
    </location>
</feature>
<dbReference type="SUPFAM" id="SSF56935">
    <property type="entry name" value="Porins"/>
    <property type="match status" value="1"/>
</dbReference>
<dbReference type="Gene3D" id="2.60.40.1120">
    <property type="entry name" value="Carboxypeptidase-like, regulatory domain"/>
    <property type="match status" value="1"/>
</dbReference>
<keyword evidence="5 8" id="KW-0732">Signal</keyword>
<feature type="chain" id="PRO_5020499079" evidence="8">
    <location>
        <begin position="20"/>
        <end position="951"/>
    </location>
</feature>
<dbReference type="GO" id="GO:0009279">
    <property type="term" value="C:cell outer membrane"/>
    <property type="evidence" value="ECO:0007669"/>
    <property type="project" value="UniProtKB-SubCell"/>
</dbReference>
<feature type="signal peptide" evidence="8">
    <location>
        <begin position="1"/>
        <end position="19"/>
    </location>
</feature>
<dbReference type="OrthoDB" id="1109208at2"/>
<dbReference type="PANTHER" id="PTHR30069">
    <property type="entry name" value="TONB-DEPENDENT OUTER MEMBRANE RECEPTOR"/>
    <property type="match status" value="1"/>
</dbReference>
<dbReference type="Gene3D" id="2.170.130.10">
    <property type="entry name" value="TonB-dependent receptor, plug domain"/>
    <property type="match status" value="1"/>
</dbReference>
<dbReference type="AlphaFoldDB" id="A0A4R2NR18"/>
<evidence type="ECO:0000256" key="2">
    <source>
        <dbReference type="ARBA" id="ARBA00022448"/>
    </source>
</evidence>
<dbReference type="PANTHER" id="PTHR30069:SF29">
    <property type="entry name" value="HEMOGLOBIN AND HEMOGLOBIN-HAPTOGLOBIN-BINDING PROTEIN 1-RELATED"/>
    <property type="match status" value="1"/>
</dbReference>
<protein>
    <submittedName>
        <fullName evidence="10">Carboxypeptidase-like protein</fullName>
    </submittedName>
</protein>
<evidence type="ECO:0000313" key="11">
    <source>
        <dbReference type="Proteomes" id="UP000294564"/>
    </source>
</evidence>
<comment type="caution">
    <text evidence="10">The sequence shown here is derived from an EMBL/GenBank/DDBJ whole genome shotgun (WGS) entry which is preliminary data.</text>
</comment>
<dbReference type="SUPFAM" id="SSF49464">
    <property type="entry name" value="Carboxypeptidase regulatory domain-like"/>
    <property type="match status" value="1"/>
</dbReference>
<dbReference type="Proteomes" id="UP000294564">
    <property type="component" value="Unassembled WGS sequence"/>
</dbReference>
<reference evidence="10 11" key="1">
    <citation type="submission" date="2019-03" db="EMBL/GenBank/DDBJ databases">
        <title>Genomic Encyclopedia of Type Strains, Phase IV (KMG-IV): sequencing the most valuable type-strain genomes for metagenomic binning, comparative biology and taxonomic classification.</title>
        <authorList>
            <person name="Goeker M."/>
        </authorList>
    </citation>
    <scope>NUCLEOTIDE SEQUENCE [LARGE SCALE GENOMIC DNA]</scope>
    <source>
        <strain evidence="10 11">DSM 14836</strain>
    </source>
</reference>
<dbReference type="GO" id="GO:0015344">
    <property type="term" value="F:siderophore uptake transmembrane transporter activity"/>
    <property type="evidence" value="ECO:0007669"/>
    <property type="project" value="TreeGrafter"/>
</dbReference>
<keyword evidence="6" id="KW-0472">Membrane</keyword>